<gene>
    <name evidence="2" type="ORF">GEV33_007067</name>
</gene>
<feature type="compositionally biased region" description="Pro residues" evidence="1">
    <location>
        <begin position="229"/>
        <end position="239"/>
    </location>
</feature>
<dbReference type="Proteomes" id="UP000719412">
    <property type="component" value="Unassembled WGS sequence"/>
</dbReference>
<evidence type="ECO:0000313" key="2">
    <source>
        <dbReference type="EMBL" id="KAH0815725.1"/>
    </source>
</evidence>
<keyword evidence="3" id="KW-1185">Reference proteome</keyword>
<feature type="region of interest" description="Disordered" evidence="1">
    <location>
        <begin position="217"/>
        <end position="241"/>
    </location>
</feature>
<reference evidence="2" key="2">
    <citation type="submission" date="2021-08" db="EMBL/GenBank/DDBJ databases">
        <authorList>
            <person name="Eriksson T."/>
        </authorList>
    </citation>
    <scope>NUCLEOTIDE SEQUENCE</scope>
    <source>
        <strain evidence="2">Stoneville</strain>
        <tissue evidence="2">Whole head</tissue>
    </source>
</reference>
<name>A0A8J6HBF0_TENMO</name>
<protein>
    <submittedName>
        <fullName evidence="2">Uncharacterized protein</fullName>
    </submittedName>
</protein>
<evidence type="ECO:0000256" key="1">
    <source>
        <dbReference type="SAM" id="MobiDB-lite"/>
    </source>
</evidence>
<organism evidence="2 3">
    <name type="scientific">Tenebrio molitor</name>
    <name type="common">Yellow mealworm beetle</name>
    <dbReference type="NCBI Taxonomy" id="7067"/>
    <lineage>
        <taxon>Eukaryota</taxon>
        <taxon>Metazoa</taxon>
        <taxon>Ecdysozoa</taxon>
        <taxon>Arthropoda</taxon>
        <taxon>Hexapoda</taxon>
        <taxon>Insecta</taxon>
        <taxon>Pterygota</taxon>
        <taxon>Neoptera</taxon>
        <taxon>Endopterygota</taxon>
        <taxon>Coleoptera</taxon>
        <taxon>Polyphaga</taxon>
        <taxon>Cucujiformia</taxon>
        <taxon>Tenebrionidae</taxon>
        <taxon>Tenebrio</taxon>
    </lineage>
</organism>
<reference evidence="2" key="1">
    <citation type="journal article" date="2020" name="J Insects Food Feed">
        <title>The yellow mealworm (Tenebrio molitor) genome: a resource for the emerging insects as food and feed industry.</title>
        <authorList>
            <person name="Eriksson T."/>
            <person name="Andere A."/>
            <person name="Kelstrup H."/>
            <person name="Emery V."/>
            <person name="Picard C."/>
        </authorList>
    </citation>
    <scope>NUCLEOTIDE SEQUENCE</scope>
    <source>
        <strain evidence="2">Stoneville</strain>
        <tissue evidence="2">Whole head</tissue>
    </source>
</reference>
<proteinExistence type="predicted"/>
<comment type="caution">
    <text evidence="2">The sequence shown here is derived from an EMBL/GenBank/DDBJ whole genome shotgun (WGS) entry which is preliminary data.</text>
</comment>
<dbReference type="AlphaFoldDB" id="A0A8J6HBF0"/>
<accession>A0A8J6HBF0</accession>
<sequence length="591" mass="64686">MVGVHQSTVLSHLGIGGRRITKRRSCSGLMMAPSRAPLPSASISPLFVYRSQFGLSSSIKCASRPTLSLFVVIRKKIASDRNRISFITELEISLMHFMKYRSLAGTGRGAGVDMVVMAGAGIMRVDMVSIFPEPGRLCSTNASMLLVQVSVRTRSAAWPATRRLEARSSHAVVGVVGREGAGVALCDRERRATPTADCGPAAALSCAPLAARASTKSLGHHGDGVSSPAGPPEAGPPPAHYTLSIRSRTESAYCHTSRSYPRKTDERTDVVFCKGGFSTRLTLRNTIDQKLTKDSTDLLTALGGHGRRSGIDCARAESQGCTTTTFKQNTESGLLPTASVAMSISNVYTSAGPWCKEATDLINVIENRLIAESVTICVKFRVASASSSAENMRLKQKGKRMVVVILFVLLVDHHRVLWFLPDRAAKHESGVRFHQSGPFSIYRPLDYQCVFQADTFFKPLPVVKKTMKFDCSLLNTRRPRELKVSSRIEPGVKLKLLVGVAVLKLMVSVDLRDNISDKEIICQDMFMTRVRYVAIGAVSVTTLQSAYRPVPVSHRHRCPSTPSAAPALFTDRKQWAHRNRAISRRRITINY</sequence>
<evidence type="ECO:0000313" key="3">
    <source>
        <dbReference type="Proteomes" id="UP000719412"/>
    </source>
</evidence>
<dbReference type="EMBL" id="JABDTM020022703">
    <property type="protein sequence ID" value="KAH0815725.1"/>
    <property type="molecule type" value="Genomic_DNA"/>
</dbReference>